<organism evidence="1">
    <name type="scientific">Wolbachia endosymbiont of Oeneis ivallda</name>
    <dbReference type="NCBI Taxonomy" id="3171168"/>
    <lineage>
        <taxon>Bacteria</taxon>
        <taxon>Pseudomonadati</taxon>
        <taxon>Pseudomonadota</taxon>
        <taxon>Alphaproteobacteria</taxon>
        <taxon>Rickettsiales</taxon>
        <taxon>Anaplasmataceae</taxon>
        <taxon>Wolbachieae</taxon>
        <taxon>Wolbachia</taxon>
    </lineage>
</organism>
<name>A0AAU7YKG0_9RICK</name>
<dbReference type="EMBL" id="CP158587">
    <property type="protein sequence ID" value="XCA34399.1"/>
    <property type="molecule type" value="Genomic_DNA"/>
</dbReference>
<proteinExistence type="predicted"/>
<reference evidence="1" key="1">
    <citation type="submission" date="2024-06" db="EMBL/GenBank/DDBJ databases">
        <title>Genome assembly of the Oeneis chryxus ivallda.</title>
        <authorList>
            <person name="MacDonald Z."/>
            <person name="Shaffer H.B."/>
            <person name="Gillespie T."/>
            <person name="Marimuthu M.P.A."/>
            <person name="Nguyen O."/>
            <person name="Fairbairn C.W."/>
            <person name="Seligmann W.E."/>
            <person name="Escalona M."/>
            <person name="Miller C."/>
            <person name="Toffelmier E."/>
        </authorList>
    </citation>
    <scope>NUCLEOTIDE SEQUENCE</scope>
    <source>
        <strain evidence="1">CCGP_102_HBS-TG_Oc004</strain>
    </source>
</reference>
<sequence length="41" mass="4531">MLQNQLCKNINTSDEDFSILGATMVENDPILAAYFNSRPGV</sequence>
<accession>A0AAU7YKG0</accession>
<protein>
    <submittedName>
        <fullName evidence="1">Uncharacterized protein</fullName>
    </submittedName>
</protein>
<dbReference type="AlphaFoldDB" id="A0AAU7YKG0"/>
<gene>
    <name evidence="1" type="ORF">ABS861_03150</name>
</gene>
<evidence type="ECO:0000313" key="1">
    <source>
        <dbReference type="EMBL" id="XCA34399.1"/>
    </source>
</evidence>